<evidence type="ECO:0000313" key="1">
    <source>
        <dbReference type="EMBL" id="DAE30321.1"/>
    </source>
</evidence>
<sequence>MKYIIDSRYFDGACLTSMSDGLHSDYGGETLEELRRREDNPHLTAVSPARMTLLVKRYIKALARPFREITAERYYDLFDCLPPARMGRGWFFVGEPYYGNMYSLCFHSGDRFFIAERSICLTSEEIARQIREHMAKVNRHPALVKGEPFIHYVEWYRANVAYIPYLFVLDGRERPLKSLATRTGSKYDDCRNRNEMAALLRNLRGDHYEYCTFYSVKKDIFEFFDWLRQNKYTLEIQGDLFDFAPDRSNVDFHGNVCEYSAAFLYRIYSRELFSHIINQLRTVKRQHAWRRDKKGE</sequence>
<name>A0A8S5RGW5_9VIRU</name>
<dbReference type="EMBL" id="BK059103">
    <property type="protein sequence ID" value="DAE30321.1"/>
    <property type="molecule type" value="Genomic_DNA"/>
</dbReference>
<reference evidence="1" key="1">
    <citation type="journal article" date="2021" name="Proc. Natl. Acad. Sci. U.S.A.">
        <title>A Catalog of Tens of Thousands of Viruses from Human Metagenomes Reveals Hidden Associations with Chronic Diseases.</title>
        <authorList>
            <person name="Tisza M.J."/>
            <person name="Buck C.B."/>
        </authorList>
    </citation>
    <scope>NUCLEOTIDE SEQUENCE</scope>
    <source>
        <strain evidence="1">Ct5rm7</strain>
    </source>
</reference>
<organism evidence="1">
    <name type="scientific">virus sp. ct5rm7</name>
    <dbReference type="NCBI Taxonomy" id="2827298"/>
    <lineage>
        <taxon>Viruses</taxon>
    </lineage>
</organism>
<proteinExistence type="predicted"/>
<accession>A0A8S5RGW5</accession>
<protein>
    <submittedName>
        <fullName evidence="1">Uncharacterized protein</fullName>
    </submittedName>
</protein>